<reference evidence="2" key="1">
    <citation type="journal article" date="2016" name="Nat. Genet.">
        <title>A high-quality carrot genome assembly provides new insights into carotenoid accumulation and asterid genome evolution.</title>
        <authorList>
            <person name="Iorizzo M."/>
            <person name="Ellison S."/>
            <person name="Senalik D."/>
            <person name="Zeng P."/>
            <person name="Satapoomin P."/>
            <person name="Huang J."/>
            <person name="Bowman M."/>
            <person name="Iovene M."/>
            <person name="Sanseverino W."/>
            <person name="Cavagnaro P."/>
            <person name="Yildiz M."/>
            <person name="Macko-Podgorni A."/>
            <person name="Moranska E."/>
            <person name="Grzebelus E."/>
            <person name="Grzebelus D."/>
            <person name="Ashrafi H."/>
            <person name="Zheng Z."/>
            <person name="Cheng S."/>
            <person name="Spooner D."/>
            <person name="Van Deynze A."/>
            <person name="Simon P."/>
        </authorList>
    </citation>
    <scope>NUCLEOTIDE SEQUENCE [LARGE SCALE GENOMIC DNA]</scope>
    <source>
        <tissue evidence="2">Leaf</tissue>
    </source>
</reference>
<name>A0A161WV44_DAUCS</name>
<organism evidence="2">
    <name type="scientific">Daucus carota subsp. sativus</name>
    <name type="common">Carrot</name>
    <dbReference type="NCBI Taxonomy" id="79200"/>
    <lineage>
        <taxon>Eukaryota</taxon>
        <taxon>Viridiplantae</taxon>
        <taxon>Streptophyta</taxon>
        <taxon>Embryophyta</taxon>
        <taxon>Tracheophyta</taxon>
        <taxon>Spermatophyta</taxon>
        <taxon>Magnoliopsida</taxon>
        <taxon>eudicotyledons</taxon>
        <taxon>Gunneridae</taxon>
        <taxon>Pentapetalae</taxon>
        <taxon>asterids</taxon>
        <taxon>campanulids</taxon>
        <taxon>Apiales</taxon>
        <taxon>Apiaceae</taxon>
        <taxon>Apioideae</taxon>
        <taxon>Scandiceae</taxon>
        <taxon>Daucinae</taxon>
        <taxon>Daucus</taxon>
        <taxon>Daucus sect. Daucus</taxon>
    </lineage>
</organism>
<protein>
    <submittedName>
        <fullName evidence="2">Uncharacterized protein</fullName>
    </submittedName>
</protein>
<gene>
    <name evidence="2" type="ORF">DCAR_011339</name>
</gene>
<comment type="caution">
    <text evidence="2">The sequence shown here is derived from an EMBL/GenBank/DDBJ whole genome shotgun (WGS) entry which is preliminary data.</text>
</comment>
<proteinExistence type="predicted"/>
<dbReference type="AlphaFoldDB" id="A0A161WV44"/>
<feature type="compositionally biased region" description="Polar residues" evidence="1">
    <location>
        <begin position="136"/>
        <end position="150"/>
    </location>
</feature>
<feature type="region of interest" description="Disordered" evidence="1">
    <location>
        <begin position="64"/>
        <end position="171"/>
    </location>
</feature>
<sequence>MRLSVSSHSRLFNWRLNPSHHCALHFLERKVGEEWAGRSEIQRTTTCTHLESISITLAADRANGCEKQVKTRKGGKSKEKVVEESGTTQPIEPSQRPEVENPTPAGQGAGGSQGGVFNKQPPRDKVLNTPLGIQPQKFSSKNQGTTTSRQNIEERRRAMQAKLRENPVWKI</sequence>
<evidence type="ECO:0000313" key="2">
    <source>
        <dbReference type="EMBL" id="KZN02585.1"/>
    </source>
</evidence>
<dbReference type="Gramene" id="KZN02585">
    <property type="protein sequence ID" value="KZN02585"/>
    <property type="gene ID" value="DCAR_011339"/>
</dbReference>
<dbReference type="EMBL" id="LNRQ01000003">
    <property type="protein sequence ID" value="KZN02585.1"/>
    <property type="molecule type" value="Genomic_DNA"/>
</dbReference>
<feature type="compositionally biased region" description="Basic and acidic residues" evidence="1">
    <location>
        <begin position="151"/>
        <end position="171"/>
    </location>
</feature>
<evidence type="ECO:0000256" key="1">
    <source>
        <dbReference type="SAM" id="MobiDB-lite"/>
    </source>
</evidence>
<accession>A0A161WV44</accession>